<dbReference type="GeneID" id="11513309"/>
<keyword evidence="6" id="KW-1185">Reference proteome</keyword>
<dbReference type="InterPro" id="IPR036640">
    <property type="entry name" value="ABC1_TM_sf"/>
</dbReference>
<keyword evidence="1" id="KW-0812">Transmembrane</keyword>
<dbReference type="RefSeq" id="XP_003658447.1">
    <property type="nucleotide sequence ID" value="XM_003658399.1"/>
</dbReference>
<proteinExistence type="predicted"/>
<evidence type="ECO:0000256" key="4">
    <source>
        <dbReference type="SAM" id="MobiDB-lite"/>
    </source>
</evidence>
<dbReference type="InterPro" id="IPR027417">
    <property type="entry name" value="P-loop_NTPase"/>
</dbReference>
<sequence length="121" mass="12785">MNADRIIVVTGGEIVEQGSHEELIRADGKYAELWSKQIFVKPRDKELCEDGKPATRGRKTPNIVNDLSAEATSSELAKVKSNPTTSGKPNGQVNGHADGSGSTAKGTTADNPTTPGPKKEV</sequence>
<keyword evidence="2" id="KW-1133">Transmembrane helix</keyword>
<dbReference type="GO" id="GO:0016020">
    <property type="term" value="C:membrane"/>
    <property type="evidence" value="ECO:0007669"/>
    <property type="project" value="InterPro"/>
</dbReference>
<evidence type="ECO:0000256" key="1">
    <source>
        <dbReference type="ARBA" id="ARBA00022692"/>
    </source>
</evidence>
<evidence type="ECO:0008006" key="7">
    <source>
        <dbReference type="Google" id="ProtNLM"/>
    </source>
</evidence>
<dbReference type="SUPFAM" id="SSF52540">
    <property type="entry name" value="P-loop containing nucleoside triphosphate hydrolases"/>
    <property type="match status" value="1"/>
</dbReference>
<accession>G2Q0D9</accession>
<dbReference type="VEuPathDB" id="FungiDB:MYCTH_2294224"/>
<gene>
    <name evidence="5" type="ORF">MYCTH_2294224</name>
</gene>
<dbReference type="Gene3D" id="3.40.50.300">
    <property type="entry name" value="P-loop containing nucleotide triphosphate hydrolases"/>
    <property type="match status" value="1"/>
</dbReference>
<name>G2Q0D9_THET4</name>
<reference evidence="5 6" key="1">
    <citation type="journal article" date="2011" name="Nat. Biotechnol.">
        <title>Comparative genomic analysis of the thermophilic biomass-degrading fungi Myceliophthora thermophila and Thielavia terrestris.</title>
        <authorList>
            <person name="Berka R.M."/>
            <person name="Grigoriev I.V."/>
            <person name="Otillar R."/>
            <person name="Salamov A."/>
            <person name="Grimwood J."/>
            <person name="Reid I."/>
            <person name="Ishmael N."/>
            <person name="John T."/>
            <person name="Darmond C."/>
            <person name="Moisan M.-C."/>
            <person name="Henrissat B."/>
            <person name="Coutinho P.M."/>
            <person name="Lombard V."/>
            <person name="Natvig D.O."/>
            <person name="Lindquist E."/>
            <person name="Schmutz J."/>
            <person name="Lucas S."/>
            <person name="Harris P."/>
            <person name="Powlowski J."/>
            <person name="Bellemare A."/>
            <person name="Taylor D."/>
            <person name="Butler G."/>
            <person name="de Vries R.P."/>
            <person name="Allijn I.E."/>
            <person name="van den Brink J."/>
            <person name="Ushinsky S."/>
            <person name="Storms R."/>
            <person name="Powell A.J."/>
            <person name="Paulsen I.T."/>
            <person name="Elbourne L.D.H."/>
            <person name="Baker S.E."/>
            <person name="Magnuson J."/>
            <person name="LaBoissiere S."/>
            <person name="Clutterbuck A.J."/>
            <person name="Martinez D."/>
            <person name="Wogulis M."/>
            <person name="de Leon A.L."/>
            <person name="Rey M.W."/>
            <person name="Tsang A."/>
        </authorList>
    </citation>
    <scope>NUCLEOTIDE SEQUENCE [LARGE SCALE GENOMIC DNA]</scope>
    <source>
        <strain evidence="6">ATCC 42464 / BCRC 31852 / DSM 1799</strain>
    </source>
</reference>
<dbReference type="eggNOG" id="KOG0056">
    <property type="taxonomic scope" value="Eukaryota"/>
</dbReference>
<evidence type="ECO:0000256" key="2">
    <source>
        <dbReference type="ARBA" id="ARBA00022989"/>
    </source>
</evidence>
<dbReference type="EMBL" id="CP003002">
    <property type="protein sequence ID" value="AEO53202.1"/>
    <property type="molecule type" value="Genomic_DNA"/>
</dbReference>
<evidence type="ECO:0000256" key="3">
    <source>
        <dbReference type="ARBA" id="ARBA00023136"/>
    </source>
</evidence>
<dbReference type="AlphaFoldDB" id="G2Q0D9"/>
<feature type="region of interest" description="Disordered" evidence="4">
    <location>
        <begin position="48"/>
        <end position="121"/>
    </location>
</feature>
<dbReference type="InParanoid" id="G2Q0D9"/>
<dbReference type="OrthoDB" id="6500128at2759"/>
<protein>
    <recommendedName>
        <fullName evidence="7">ABC transporter-like protein</fullName>
    </recommendedName>
</protein>
<dbReference type="Proteomes" id="UP000007322">
    <property type="component" value="Chromosome 1"/>
</dbReference>
<feature type="compositionally biased region" description="Polar residues" evidence="4">
    <location>
        <begin position="100"/>
        <end position="113"/>
    </location>
</feature>
<dbReference type="HOGENOM" id="CLU_2039677_0_0_1"/>
<organism evidence="5 6">
    <name type="scientific">Thermothelomyces thermophilus (strain ATCC 42464 / BCRC 31852 / DSM 1799)</name>
    <name type="common">Sporotrichum thermophile</name>
    <dbReference type="NCBI Taxonomy" id="573729"/>
    <lineage>
        <taxon>Eukaryota</taxon>
        <taxon>Fungi</taxon>
        <taxon>Dikarya</taxon>
        <taxon>Ascomycota</taxon>
        <taxon>Pezizomycotina</taxon>
        <taxon>Sordariomycetes</taxon>
        <taxon>Sordariomycetidae</taxon>
        <taxon>Sordariales</taxon>
        <taxon>Chaetomiaceae</taxon>
        <taxon>Thermothelomyces</taxon>
    </lineage>
</organism>
<dbReference type="Gene3D" id="1.20.1560.10">
    <property type="entry name" value="ABC transporter type 1, transmembrane domain"/>
    <property type="match status" value="1"/>
</dbReference>
<evidence type="ECO:0000313" key="5">
    <source>
        <dbReference type="EMBL" id="AEO53202.1"/>
    </source>
</evidence>
<dbReference type="GO" id="GO:0005524">
    <property type="term" value="F:ATP binding"/>
    <property type="evidence" value="ECO:0007669"/>
    <property type="project" value="InterPro"/>
</dbReference>
<dbReference type="KEGG" id="mtm:MYCTH_2294224"/>
<keyword evidence="3" id="KW-0472">Membrane</keyword>
<evidence type="ECO:0000313" key="6">
    <source>
        <dbReference type="Proteomes" id="UP000007322"/>
    </source>
</evidence>
<feature type="compositionally biased region" description="Polar residues" evidence="4">
    <location>
        <begin position="62"/>
        <end position="93"/>
    </location>
</feature>